<evidence type="ECO:0000313" key="1">
    <source>
        <dbReference type="EMBL" id="CAH0100292.1"/>
    </source>
</evidence>
<name>A0A8J2WDE3_9CRUS</name>
<proteinExistence type="predicted"/>
<keyword evidence="2" id="KW-1185">Reference proteome</keyword>
<dbReference type="AlphaFoldDB" id="A0A8J2WDE3"/>
<gene>
    <name evidence="1" type="ORF">DGAL_LOCUS2514</name>
</gene>
<protein>
    <submittedName>
        <fullName evidence="1">Uncharacterized protein</fullName>
    </submittedName>
</protein>
<evidence type="ECO:0000313" key="2">
    <source>
        <dbReference type="Proteomes" id="UP000789390"/>
    </source>
</evidence>
<organism evidence="1 2">
    <name type="scientific">Daphnia galeata</name>
    <dbReference type="NCBI Taxonomy" id="27404"/>
    <lineage>
        <taxon>Eukaryota</taxon>
        <taxon>Metazoa</taxon>
        <taxon>Ecdysozoa</taxon>
        <taxon>Arthropoda</taxon>
        <taxon>Crustacea</taxon>
        <taxon>Branchiopoda</taxon>
        <taxon>Diplostraca</taxon>
        <taxon>Cladocera</taxon>
        <taxon>Anomopoda</taxon>
        <taxon>Daphniidae</taxon>
        <taxon>Daphnia</taxon>
    </lineage>
</organism>
<comment type="caution">
    <text evidence="1">The sequence shown here is derived from an EMBL/GenBank/DDBJ whole genome shotgun (WGS) entry which is preliminary data.</text>
</comment>
<dbReference type="OrthoDB" id="6352203at2759"/>
<dbReference type="Proteomes" id="UP000789390">
    <property type="component" value="Unassembled WGS sequence"/>
</dbReference>
<accession>A0A8J2WDE3</accession>
<dbReference type="EMBL" id="CAKKLH010000035">
    <property type="protein sequence ID" value="CAH0100292.1"/>
    <property type="molecule type" value="Genomic_DNA"/>
</dbReference>
<reference evidence="1" key="1">
    <citation type="submission" date="2021-11" db="EMBL/GenBank/DDBJ databases">
        <authorList>
            <person name="Schell T."/>
        </authorList>
    </citation>
    <scope>NUCLEOTIDE SEQUENCE</scope>
    <source>
        <strain evidence="1">M5</strain>
    </source>
</reference>
<sequence length="279" mass="32514">MESQLMQLSMFLEELKMKRNQVGQLDSELSRLSLRLIEKESELHAKTAYCHQLELKLAKIHQDVKKIGDDYGARLKAHQIESSRQEAAILDYAEKLRKVQMEKQCLALKIAHFEKEIKEVYSHVRTVLDSLPKLNNEQENLTESLKSLEHKQIKVIETCEMIQIYAGRIQKEAEGKWKKALESRCDRAELEKKLCVAEAQLRVGEGVERGNEDTAGLLRKQKDSFDHQLEMSKKREDKLRADLGREREEKLVLQRKHEEVLNELAHYLTEQKEQLISSA</sequence>